<evidence type="ECO:0000313" key="2">
    <source>
        <dbReference type="EMBL" id="OEU22805.1"/>
    </source>
</evidence>
<dbReference type="InParanoid" id="A0A1E7FXD9"/>
<name>A0A1E7FXD9_9STRA</name>
<evidence type="ECO:0000313" key="3">
    <source>
        <dbReference type="Proteomes" id="UP000095751"/>
    </source>
</evidence>
<protein>
    <submittedName>
        <fullName evidence="2">Uncharacterized protein</fullName>
    </submittedName>
</protein>
<organism evidence="2 3">
    <name type="scientific">Fragilariopsis cylindrus CCMP1102</name>
    <dbReference type="NCBI Taxonomy" id="635003"/>
    <lineage>
        <taxon>Eukaryota</taxon>
        <taxon>Sar</taxon>
        <taxon>Stramenopiles</taxon>
        <taxon>Ochrophyta</taxon>
        <taxon>Bacillariophyta</taxon>
        <taxon>Bacillariophyceae</taxon>
        <taxon>Bacillariophycidae</taxon>
        <taxon>Bacillariales</taxon>
        <taxon>Bacillariaceae</taxon>
        <taxon>Fragilariopsis</taxon>
    </lineage>
</organism>
<evidence type="ECO:0000256" key="1">
    <source>
        <dbReference type="SAM" id="MobiDB-lite"/>
    </source>
</evidence>
<sequence>MSKSIILDVVHKDRYYDYNTCTIMIRGEEDKDCYYDDISITSLSQATESTDADATMMTKKKKATKTTPTAATATATTAVVTGSSRKTIEEKEKEYFQTKCDKYGHEEEPKGKPNPYPPLPACYSKRKESEGQGIKRGNKRGHSVHVSFETEKNKRR</sequence>
<reference evidence="2 3" key="1">
    <citation type="submission" date="2016-09" db="EMBL/GenBank/DDBJ databases">
        <title>Extensive genetic diversity and differential bi-allelic expression allows diatom success in the polar Southern Ocean.</title>
        <authorList>
            <consortium name="DOE Joint Genome Institute"/>
            <person name="Mock T."/>
            <person name="Otillar R.P."/>
            <person name="Strauss J."/>
            <person name="Dupont C."/>
            <person name="Frickenhaus S."/>
            <person name="Maumus F."/>
            <person name="Mcmullan M."/>
            <person name="Sanges R."/>
            <person name="Schmutz J."/>
            <person name="Toseland A."/>
            <person name="Valas R."/>
            <person name="Veluchamy A."/>
            <person name="Ward B.J."/>
            <person name="Allen A."/>
            <person name="Barry K."/>
            <person name="Falciatore A."/>
            <person name="Ferrante M."/>
            <person name="Fortunato A.E."/>
            <person name="Gloeckner G."/>
            <person name="Gruber A."/>
            <person name="Hipkin R."/>
            <person name="Janech M."/>
            <person name="Kroth P."/>
            <person name="Leese F."/>
            <person name="Lindquist E."/>
            <person name="Lyon B.R."/>
            <person name="Martin J."/>
            <person name="Mayer C."/>
            <person name="Parker M."/>
            <person name="Quesneville H."/>
            <person name="Raymond J."/>
            <person name="Uhlig C."/>
            <person name="Valentin K.U."/>
            <person name="Worden A.Z."/>
            <person name="Armbrust E.V."/>
            <person name="Bowler C."/>
            <person name="Green B."/>
            <person name="Moulton V."/>
            <person name="Van Oosterhout C."/>
            <person name="Grigoriev I."/>
        </authorList>
    </citation>
    <scope>NUCLEOTIDE SEQUENCE [LARGE SCALE GENOMIC DNA]</scope>
    <source>
        <strain evidence="2 3">CCMP1102</strain>
    </source>
</reference>
<dbReference type="EMBL" id="KV784353">
    <property type="protein sequence ID" value="OEU22805.1"/>
    <property type="molecule type" value="Genomic_DNA"/>
</dbReference>
<feature type="region of interest" description="Disordered" evidence="1">
    <location>
        <begin position="100"/>
        <end position="156"/>
    </location>
</feature>
<keyword evidence="3" id="KW-1185">Reference proteome</keyword>
<feature type="compositionally biased region" description="Basic and acidic residues" evidence="1">
    <location>
        <begin position="100"/>
        <end position="111"/>
    </location>
</feature>
<dbReference type="AlphaFoldDB" id="A0A1E7FXD9"/>
<dbReference type="Proteomes" id="UP000095751">
    <property type="component" value="Unassembled WGS sequence"/>
</dbReference>
<gene>
    <name evidence="2" type="ORF">FRACYDRAFT_232966</name>
</gene>
<dbReference type="KEGG" id="fcy:FRACYDRAFT_232966"/>
<accession>A0A1E7FXD9</accession>
<proteinExistence type="predicted"/>